<evidence type="ECO:0000313" key="1">
    <source>
        <dbReference type="EMBL" id="MBM6924250.1"/>
    </source>
</evidence>
<dbReference type="EMBL" id="JACSNR010000013">
    <property type="protein sequence ID" value="MBM6924250.1"/>
    <property type="molecule type" value="Genomic_DNA"/>
</dbReference>
<proteinExistence type="predicted"/>
<dbReference type="Proteomes" id="UP000724149">
    <property type="component" value="Unassembled WGS sequence"/>
</dbReference>
<dbReference type="RefSeq" id="WP_204722077.1">
    <property type="nucleotide sequence ID" value="NZ_JACSNR010000013.1"/>
</dbReference>
<gene>
    <name evidence="1" type="ORF">H9X81_11200</name>
</gene>
<organism evidence="1 2">
    <name type="scientific">Hydrogenoanaerobacterium saccharovorans</name>
    <dbReference type="NCBI Taxonomy" id="474960"/>
    <lineage>
        <taxon>Bacteria</taxon>
        <taxon>Bacillati</taxon>
        <taxon>Bacillota</taxon>
        <taxon>Clostridia</taxon>
        <taxon>Eubacteriales</taxon>
        <taxon>Oscillospiraceae</taxon>
        <taxon>Hydrogenoanaerobacterium</taxon>
    </lineage>
</organism>
<evidence type="ECO:0000313" key="2">
    <source>
        <dbReference type="Proteomes" id="UP000724149"/>
    </source>
</evidence>
<keyword evidence="2" id="KW-1185">Reference proteome</keyword>
<protein>
    <recommendedName>
        <fullName evidence="3">Transposase DDE domain-containing protein</fullName>
    </recommendedName>
</protein>
<comment type="caution">
    <text evidence="1">The sequence shown here is derived from an EMBL/GenBank/DDBJ whole genome shotgun (WGS) entry which is preliminary data.</text>
</comment>
<reference evidence="1 2" key="1">
    <citation type="journal article" date="2021" name="Sci. Rep.">
        <title>The distribution of antibiotic resistance genes in chicken gut microbiota commensals.</title>
        <authorList>
            <person name="Juricova H."/>
            <person name="Matiasovicova J."/>
            <person name="Kubasova T."/>
            <person name="Cejkova D."/>
            <person name="Rychlik I."/>
        </authorList>
    </citation>
    <scope>NUCLEOTIDE SEQUENCE [LARGE SCALE GENOMIC DNA]</scope>
    <source>
        <strain evidence="1 2">An564</strain>
    </source>
</reference>
<sequence length="62" mass="7328">MMKKMRFRFCPTLKKKVFYVDEYEVLTNGNERDKAIGEGTCNHNCPLKETCKFAKIPINHFL</sequence>
<accession>A0ABS2GP19</accession>
<evidence type="ECO:0008006" key="3">
    <source>
        <dbReference type="Google" id="ProtNLM"/>
    </source>
</evidence>
<name>A0ABS2GP19_9FIRM</name>